<name>A0A023DBA1_9BACL</name>
<evidence type="ECO:0000256" key="1">
    <source>
        <dbReference type="ARBA" id="ARBA00001968"/>
    </source>
</evidence>
<feature type="site" description="Important for substrate specificity" evidence="6">
    <location>
        <position position="12"/>
    </location>
</feature>
<dbReference type="GO" id="GO:0009117">
    <property type="term" value="P:nucleotide metabolic process"/>
    <property type="evidence" value="ECO:0007669"/>
    <property type="project" value="UniProtKB-KW"/>
</dbReference>
<dbReference type="GO" id="GO:0005737">
    <property type="term" value="C:cytoplasm"/>
    <property type="evidence" value="ECO:0007669"/>
    <property type="project" value="UniProtKB-SubCell"/>
</dbReference>
<proteinExistence type="inferred from homology"/>
<feature type="active site" description="Proton acceptor" evidence="6">
    <location>
        <position position="69"/>
    </location>
</feature>
<protein>
    <recommendedName>
        <fullName evidence="6">dTTP/UTP pyrophosphatase</fullName>
        <shortName evidence="6">dTTPase/UTPase</shortName>
        <ecNumber evidence="6">3.6.1.9</ecNumber>
    </recommendedName>
    <alternativeName>
        <fullName evidence="6">Nucleoside triphosphate pyrophosphatase</fullName>
    </alternativeName>
    <alternativeName>
        <fullName evidence="6">Nucleotide pyrophosphatase</fullName>
        <shortName evidence="6">Nucleotide PPase</shortName>
    </alternativeName>
</protein>
<evidence type="ECO:0000313" key="7">
    <source>
        <dbReference type="EMBL" id="GAJ38236.1"/>
    </source>
</evidence>
<comment type="caution">
    <text evidence="7">The sequence shown here is derived from an EMBL/GenBank/DDBJ whole genome shotgun (WGS) entry which is preliminary data.</text>
</comment>
<comment type="subcellular location">
    <subcellularLocation>
        <location evidence="2 6">Cytoplasm</location>
    </subcellularLocation>
</comment>
<comment type="catalytic activity">
    <reaction evidence="6">
        <text>UTP + H2O = UMP + diphosphate + H(+)</text>
        <dbReference type="Rhea" id="RHEA:29395"/>
        <dbReference type="ChEBI" id="CHEBI:15377"/>
        <dbReference type="ChEBI" id="CHEBI:15378"/>
        <dbReference type="ChEBI" id="CHEBI:33019"/>
        <dbReference type="ChEBI" id="CHEBI:46398"/>
        <dbReference type="ChEBI" id="CHEBI:57865"/>
        <dbReference type="EC" id="3.6.1.9"/>
    </reaction>
</comment>
<sequence length="186" mass="20636">MKQLILASSSPRRKQLLELANLPFQILASRIEEHVHEGEAPEQTVQSLAYRKAKAIAAQHPDAYVIGADTIVVYQNNILGKPKTKEEAAQMLRMLSGQEHEVLTGVAILSPSGQALFVEKTKVFFWDLTEEEIAAYVESGEPMDKAGAYGIQGRAALFVKRIEGDYFTVVGLPLSRTVRELKQLGW</sequence>
<feature type="site" description="Important for substrate specificity" evidence="6">
    <location>
        <position position="152"/>
    </location>
</feature>
<dbReference type="OrthoDB" id="9807767at2"/>
<evidence type="ECO:0000256" key="3">
    <source>
        <dbReference type="ARBA" id="ARBA00022490"/>
    </source>
</evidence>
<dbReference type="Pfam" id="PF02545">
    <property type="entry name" value="Maf"/>
    <property type="match status" value="1"/>
</dbReference>
<keyword evidence="3 6" id="KW-0963">Cytoplasm</keyword>
<dbReference type="CDD" id="cd00555">
    <property type="entry name" value="Maf"/>
    <property type="match status" value="1"/>
</dbReference>
<comment type="caution">
    <text evidence="6">Lacks conserved residue(s) required for the propagation of feature annotation.</text>
</comment>
<dbReference type="Proteomes" id="UP000023561">
    <property type="component" value="Unassembled WGS sequence"/>
</dbReference>
<dbReference type="EC" id="3.6.1.9" evidence="6"/>
<dbReference type="PANTHER" id="PTHR43213">
    <property type="entry name" value="BIFUNCTIONAL DTTP/UTP PYROPHOSPHATASE/METHYLTRANSFERASE PROTEIN-RELATED"/>
    <property type="match status" value="1"/>
</dbReference>
<dbReference type="PIRSF" id="PIRSF006305">
    <property type="entry name" value="Maf"/>
    <property type="match status" value="1"/>
</dbReference>
<dbReference type="RefSeq" id="WP_017435515.1">
    <property type="nucleotide sequence ID" value="NZ_BAWO01000002.1"/>
</dbReference>
<comment type="function">
    <text evidence="6">Nucleoside triphosphate pyrophosphatase that hydrolyzes dTTP and UTP. May have a dual role in cell division arrest and in preventing the incorporation of modified nucleotides into cellular nucleic acids.</text>
</comment>
<keyword evidence="8" id="KW-1185">Reference proteome</keyword>
<gene>
    <name evidence="7" type="primary">maf</name>
    <name evidence="7" type="ORF">GCA01S_002_00240</name>
</gene>
<feature type="site" description="Important for substrate specificity" evidence="6">
    <location>
        <position position="70"/>
    </location>
</feature>
<reference evidence="7 8" key="1">
    <citation type="submission" date="2014-04" db="EMBL/GenBank/DDBJ databases">
        <title>Whole genome shotgun sequence of Geobacillus caldoxylosilyticus NBRC 107762.</title>
        <authorList>
            <person name="Hosoyama A."/>
            <person name="Hosoyama Y."/>
            <person name="Katano-Makiyama Y."/>
            <person name="Tsuchikane K."/>
            <person name="Ohji S."/>
            <person name="Ichikawa N."/>
            <person name="Yamazoe A."/>
            <person name="Fujita N."/>
        </authorList>
    </citation>
    <scope>NUCLEOTIDE SEQUENCE [LARGE SCALE GENOMIC DNA]</scope>
    <source>
        <strain evidence="7 8">NBRC 107762</strain>
    </source>
</reference>
<evidence type="ECO:0000313" key="8">
    <source>
        <dbReference type="Proteomes" id="UP000023561"/>
    </source>
</evidence>
<organism evidence="7 8">
    <name type="scientific">Parageobacillus caldoxylosilyticus NBRC 107762</name>
    <dbReference type="NCBI Taxonomy" id="1220594"/>
    <lineage>
        <taxon>Bacteria</taxon>
        <taxon>Bacillati</taxon>
        <taxon>Bacillota</taxon>
        <taxon>Bacilli</taxon>
        <taxon>Bacillales</taxon>
        <taxon>Anoxybacillaceae</taxon>
        <taxon>Saccharococcus</taxon>
    </lineage>
</organism>
<comment type="catalytic activity">
    <reaction evidence="6">
        <text>dTTP + H2O = dTMP + diphosphate + H(+)</text>
        <dbReference type="Rhea" id="RHEA:28534"/>
        <dbReference type="ChEBI" id="CHEBI:15377"/>
        <dbReference type="ChEBI" id="CHEBI:15378"/>
        <dbReference type="ChEBI" id="CHEBI:33019"/>
        <dbReference type="ChEBI" id="CHEBI:37568"/>
        <dbReference type="ChEBI" id="CHEBI:63528"/>
        <dbReference type="EC" id="3.6.1.9"/>
    </reaction>
</comment>
<dbReference type="Gene3D" id="3.90.950.10">
    <property type="match status" value="1"/>
</dbReference>
<evidence type="ECO:0000256" key="6">
    <source>
        <dbReference type="HAMAP-Rule" id="MF_00528"/>
    </source>
</evidence>
<evidence type="ECO:0000256" key="2">
    <source>
        <dbReference type="ARBA" id="ARBA00004496"/>
    </source>
</evidence>
<dbReference type="GO" id="GO:0036221">
    <property type="term" value="F:UTP diphosphatase activity"/>
    <property type="evidence" value="ECO:0007669"/>
    <property type="project" value="RHEA"/>
</dbReference>
<comment type="cofactor">
    <cofactor evidence="1 6">
        <name>a divalent metal cation</name>
        <dbReference type="ChEBI" id="CHEBI:60240"/>
    </cofactor>
</comment>
<dbReference type="InterPro" id="IPR029001">
    <property type="entry name" value="ITPase-like_fam"/>
</dbReference>
<dbReference type="HAMAP" id="MF_00528">
    <property type="entry name" value="Maf"/>
    <property type="match status" value="1"/>
</dbReference>
<comment type="similarity">
    <text evidence="6">Belongs to the Maf family. YhdE subfamily.</text>
</comment>
<dbReference type="InterPro" id="IPR003697">
    <property type="entry name" value="Maf-like"/>
</dbReference>
<accession>A0A023DBA1</accession>
<dbReference type="FunFam" id="3.90.950.10:FF:000005">
    <property type="entry name" value="7-methyl-GTP pyrophosphatase"/>
    <property type="match status" value="1"/>
</dbReference>
<keyword evidence="5 6" id="KW-0546">Nucleotide metabolism</keyword>
<dbReference type="GO" id="GO:0036218">
    <property type="term" value="F:dTTP diphosphatase activity"/>
    <property type="evidence" value="ECO:0007669"/>
    <property type="project" value="RHEA"/>
</dbReference>
<evidence type="ECO:0000256" key="5">
    <source>
        <dbReference type="ARBA" id="ARBA00023080"/>
    </source>
</evidence>
<dbReference type="NCBIfam" id="TIGR00172">
    <property type="entry name" value="maf"/>
    <property type="match status" value="1"/>
</dbReference>
<dbReference type="EMBL" id="BAWO01000002">
    <property type="protein sequence ID" value="GAJ38236.1"/>
    <property type="molecule type" value="Genomic_DNA"/>
</dbReference>
<evidence type="ECO:0000256" key="4">
    <source>
        <dbReference type="ARBA" id="ARBA00022801"/>
    </source>
</evidence>
<dbReference type="AlphaFoldDB" id="A0A023DBA1"/>
<keyword evidence="4 6" id="KW-0378">Hydrolase</keyword>
<dbReference type="PANTHER" id="PTHR43213:SF5">
    <property type="entry name" value="BIFUNCTIONAL DTTP_UTP PYROPHOSPHATASE_METHYLTRANSFERASE PROTEIN-RELATED"/>
    <property type="match status" value="1"/>
</dbReference>
<dbReference type="SUPFAM" id="SSF52972">
    <property type="entry name" value="ITPase-like"/>
    <property type="match status" value="1"/>
</dbReference>